<evidence type="ECO:0008006" key="4">
    <source>
        <dbReference type="Google" id="ProtNLM"/>
    </source>
</evidence>
<dbReference type="SUPFAM" id="SSF103088">
    <property type="entry name" value="OmpA-like"/>
    <property type="match status" value="1"/>
</dbReference>
<dbReference type="Gene3D" id="3.30.1330.60">
    <property type="entry name" value="OmpA-like domain"/>
    <property type="match status" value="1"/>
</dbReference>
<feature type="compositionally biased region" description="Basic and acidic residues" evidence="1">
    <location>
        <begin position="12"/>
        <end position="23"/>
    </location>
</feature>
<evidence type="ECO:0000256" key="1">
    <source>
        <dbReference type="SAM" id="MobiDB-lite"/>
    </source>
</evidence>
<reference evidence="2 3" key="2">
    <citation type="journal article" date="2021" name="Int. J. Syst. Evol. Microbiol.">
        <title>Isolation and Polyphasic Characterization of Desulfuromonas versatilis sp. Nov., an Electrogenic Bacteria Capable of Versatile Metabolism Isolated from a Graphene Oxide-Reducing Enrichment Culture.</title>
        <authorList>
            <person name="Xie L."/>
            <person name="Yoshida N."/>
            <person name="Ishii S."/>
            <person name="Meng L."/>
        </authorList>
    </citation>
    <scope>NUCLEOTIDE SEQUENCE [LARGE SCALE GENOMIC DNA]</scope>
    <source>
        <strain evidence="2 3">NIT-T3</strain>
    </source>
</reference>
<dbReference type="InterPro" id="IPR036737">
    <property type="entry name" value="OmpA-like_sf"/>
</dbReference>
<gene>
    <name evidence="2" type="ORF">DESUT3_39200</name>
</gene>
<reference evidence="2 3" key="1">
    <citation type="journal article" date="2016" name="C (Basel)">
        <title>Selective Growth of and Electricity Production by Marine Exoelectrogenic Bacteria in Self-Aggregated Hydrogel of Microbially Reduced Graphene Oxide.</title>
        <authorList>
            <person name="Yoshida N."/>
            <person name="Goto Y."/>
            <person name="Miyata Y."/>
        </authorList>
    </citation>
    <scope>NUCLEOTIDE SEQUENCE [LARGE SCALE GENOMIC DNA]</scope>
    <source>
        <strain evidence="2 3">NIT-T3</strain>
    </source>
</reference>
<keyword evidence="3" id="KW-1185">Reference proteome</keyword>
<dbReference type="EMBL" id="AP024355">
    <property type="protein sequence ID" value="BCR06851.1"/>
    <property type="molecule type" value="Genomic_DNA"/>
</dbReference>
<organism evidence="2 3">
    <name type="scientific">Desulfuromonas versatilis</name>
    <dbReference type="NCBI Taxonomy" id="2802975"/>
    <lineage>
        <taxon>Bacteria</taxon>
        <taxon>Pseudomonadati</taxon>
        <taxon>Thermodesulfobacteriota</taxon>
        <taxon>Desulfuromonadia</taxon>
        <taxon>Desulfuromonadales</taxon>
        <taxon>Desulfuromonadaceae</taxon>
        <taxon>Desulfuromonas</taxon>
    </lineage>
</organism>
<accession>A0ABN6E858</accession>
<protein>
    <recommendedName>
        <fullName evidence="4">OmpA-like domain-containing protein</fullName>
    </recommendedName>
</protein>
<proteinExistence type="predicted"/>
<dbReference type="Proteomes" id="UP001319827">
    <property type="component" value="Chromosome"/>
</dbReference>
<sequence>MFYTSFAAANHPTDRSDRSDPSDLTRPQKTNPIARGSTMNLPRLLFVPLLLLLFSCAPPRGPAPLDEAALRAQLAALPGGEAGQAGPPGIRFPGESLFPHLSALPRADEAEGLGALAALLRAHQGTSWQAVVRAATGVSAEYDLVLAQKRAELLERYFRKQGVDAQRLAISAEAGEGAPLEIVLRRD</sequence>
<evidence type="ECO:0000313" key="3">
    <source>
        <dbReference type="Proteomes" id="UP001319827"/>
    </source>
</evidence>
<evidence type="ECO:0000313" key="2">
    <source>
        <dbReference type="EMBL" id="BCR06851.1"/>
    </source>
</evidence>
<name>A0ABN6E858_9BACT</name>
<feature type="region of interest" description="Disordered" evidence="1">
    <location>
        <begin position="1"/>
        <end position="36"/>
    </location>
</feature>